<feature type="region of interest" description="Disordered" evidence="1">
    <location>
        <begin position="205"/>
        <end position="253"/>
    </location>
</feature>
<dbReference type="Gene3D" id="1.10.10.10">
    <property type="entry name" value="Winged helix-like DNA-binding domain superfamily/Winged helix DNA-binding domain"/>
    <property type="match status" value="1"/>
</dbReference>
<sequence>MSDNTTATGDLAAQYAAQVIGDLERNIKEQERIGAEIVTLQEQLATLQQDHSVLVNMQQALGINAADAQPTPAAAPAATAVPAPRGKAAPGSGEKKTRARKPAAAPKKSTVTAKKSAAAAAPKKSTTAPGRQKAAKVTADKPQPKAAAADKAAQPTLVDLVHDHLSAQREPRSAAEITTTLDQAHPDRRIKTTVVRTTLENLVAKGRAQRSKQGSSVFYTTPDRAPGAEARSEAKSDTGAEAQSEPAGQNAAG</sequence>
<feature type="region of interest" description="Disordered" evidence="1">
    <location>
        <begin position="73"/>
        <end position="154"/>
    </location>
</feature>
<feature type="compositionally biased region" description="Low complexity" evidence="1">
    <location>
        <begin position="73"/>
        <end position="84"/>
    </location>
</feature>
<keyword evidence="3" id="KW-1185">Reference proteome</keyword>
<dbReference type="KEGG" id="scad:DN051_05170"/>
<dbReference type="RefSeq" id="WP_112438098.1">
    <property type="nucleotide sequence ID" value="NZ_CP030073.1"/>
</dbReference>
<feature type="compositionally biased region" description="Low complexity" evidence="1">
    <location>
        <begin position="144"/>
        <end position="154"/>
    </location>
</feature>
<gene>
    <name evidence="2" type="ORF">DN051_05170</name>
</gene>
<feature type="compositionally biased region" description="Low complexity" evidence="1">
    <location>
        <begin position="102"/>
        <end position="129"/>
    </location>
</feature>
<evidence type="ECO:0008006" key="4">
    <source>
        <dbReference type="Google" id="ProtNLM"/>
    </source>
</evidence>
<protein>
    <recommendedName>
        <fullName evidence="4">Regulatory protein</fullName>
    </recommendedName>
</protein>
<evidence type="ECO:0000313" key="2">
    <source>
        <dbReference type="EMBL" id="AWW36103.1"/>
    </source>
</evidence>
<accession>A0A2Z4IVB6</accession>
<organism evidence="2 3">
    <name type="scientific">Streptomyces cadmiisoli</name>
    <dbReference type="NCBI Taxonomy" id="2184053"/>
    <lineage>
        <taxon>Bacteria</taxon>
        <taxon>Bacillati</taxon>
        <taxon>Actinomycetota</taxon>
        <taxon>Actinomycetes</taxon>
        <taxon>Kitasatosporales</taxon>
        <taxon>Streptomycetaceae</taxon>
        <taxon>Streptomyces</taxon>
        <taxon>Streptomyces aurantiacus group</taxon>
    </lineage>
</organism>
<evidence type="ECO:0000313" key="3">
    <source>
        <dbReference type="Proteomes" id="UP000249616"/>
    </source>
</evidence>
<reference evidence="2 3" key="1">
    <citation type="journal article" date="2019" name="Int. J. Syst. Evol. Microbiol.">
        <title>Streptomyces cadmiisoli sp. nov., a novel actinomycete isolated from cadmium-contaminated soil.</title>
        <authorList>
            <person name="Li K."/>
            <person name="Tang X."/>
            <person name="Zhao J."/>
            <person name="Guo Y."/>
            <person name="Tang Y."/>
            <person name="Gao J."/>
        </authorList>
    </citation>
    <scope>NUCLEOTIDE SEQUENCE [LARGE SCALE GENOMIC DNA]</scope>
    <source>
        <strain evidence="2 3">ZFG47</strain>
    </source>
</reference>
<dbReference type="InterPro" id="IPR036388">
    <property type="entry name" value="WH-like_DNA-bd_sf"/>
</dbReference>
<dbReference type="Proteomes" id="UP000249616">
    <property type="component" value="Chromosome"/>
</dbReference>
<evidence type="ECO:0000256" key="1">
    <source>
        <dbReference type="SAM" id="MobiDB-lite"/>
    </source>
</evidence>
<name>A0A2Z4IVB6_9ACTN</name>
<dbReference type="AlphaFoldDB" id="A0A2Z4IVB6"/>
<proteinExistence type="predicted"/>
<dbReference type="EMBL" id="CP030073">
    <property type="protein sequence ID" value="AWW36103.1"/>
    <property type="molecule type" value="Genomic_DNA"/>
</dbReference>